<sequence>MKARVPAGFMWGRPTAQCSHGRRRLASFVFGHEVSRSARKNALRSQAAWDGAVRKSMVVLLGRVKAPTRRHKTTTTEASHPTEAALPRVLVNDMTNQELIIDFNTGIALRYPSFWLRDHCPCPACQHPSTHQRQLDTFTIDPEIKVSSVQSTPDGLEITWPATQAEGAENQRHRSVYAWDWLQTHPAFMQASGKTAASAATPPRQWTHVPATSQSLPSIPYDSIMSTVSSSGLTTFLQTIHTLGFCFIPRTPPSPQATQSLVERIAHIRPTHYGGFWDFTSQANPIDTAYTNDHLPPHTDTTYFTDPAGLQLFHCLQSATQGGGESTFVDGFAAAQYLYEHFPAHYHALATYPITSAALGSPAGSFYNNNVSRRGYPVLVHSSPSPSITTPSPTTLLQIRWNNLDRVTPPNPSFPNHTALKAWYGAAREWSRILESERFLVKVQLKPGEPVIFDNWRVLHGRLGFKGERRVCGAYVGMDDFRARCRGLGVEV</sequence>
<evidence type="ECO:0000256" key="14">
    <source>
        <dbReference type="ARBA" id="ARBA00046008"/>
    </source>
</evidence>
<dbReference type="InterPro" id="IPR012776">
    <property type="entry name" value="Trimethyllysine_dOase"/>
</dbReference>
<comment type="pathway">
    <text evidence="3">Amine and polyamine biosynthesis; carnitine biosynthesis.</text>
</comment>
<dbReference type="InterPro" id="IPR003819">
    <property type="entry name" value="TauD/TfdA-like"/>
</dbReference>
<evidence type="ECO:0000256" key="1">
    <source>
        <dbReference type="ARBA" id="ARBA00001954"/>
    </source>
</evidence>
<dbReference type="Proteomes" id="UP001172673">
    <property type="component" value="Unassembled WGS sequence"/>
</dbReference>
<comment type="cofactor">
    <cofactor evidence="1">
        <name>Fe(2+)</name>
        <dbReference type="ChEBI" id="CHEBI:29033"/>
    </cofactor>
</comment>
<reference evidence="19" key="1">
    <citation type="submission" date="2022-10" db="EMBL/GenBank/DDBJ databases">
        <title>Culturing micro-colonial fungi from biological soil crusts in the Mojave desert and describing Neophaeococcomyces mojavensis, and introducing the new genera and species Taxawa tesnikishii.</title>
        <authorList>
            <person name="Kurbessoian T."/>
            <person name="Stajich J.E."/>
        </authorList>
    </citation>
    <scope>NUCLEOTIDE SEQUENCE</scope>
    <source>
        <strain evidence="19">TK_41</strain>
    </source>
</reference>
<evidence type="ECO:0000256" key="15">
    <source>
        <dbReference type="ARBA" id="ARBA00049334"/>
    </source>
</evidence>
<dbReference type="AlphaFoldDB" id="A0AA38XBR6"/>
<feature type="domain" description="Gamma-butyrobetaine hydroxylase-like N-terminal" evidence="18">
    <location>
        <begin position="94"/>
        <end position="182"/>
    </location>
</feature>
<evidence type="ECO:0000256" key="2">
    <source>
        <dbReference type="ARBA" id="ARBA00001961"/>
    </source>
</evidence>
<dbReference type="InterPro" id="IPR042098">
    <property type="entry name" value="TauD-like_sf"/>
</dbReference>
<comment type="cofactor">
    <cofactor evidence="2">
        <name>L-ascorbate</name>
        <dbReference type="ChEBI" id="CHEBI:38290"/>
    </cofactor>
</comment>
<evidence type="ECO:0000256" key="5">
    <source>
        <dbReference type="ARBA" id="ARBA00012267"/>
    </source>
</evidence>
<evidence type="ECO:0000256" key="16">
    <source>
        <dbReference type="ARBA" id="ARBA00071191"/>
    </source>
</evidence>
<keyword evidence="7" id="KW-0124">Carnitine biosynthesis</keyword>
<name>A0AA38XBR6_9EURO</name>
<comment type="function">
    <text evidence="14">Converts trimethyllysine (TML) into hydroxytrimethyllysine (HTML).</text>
</comment>
<dbReference type="SUPFAM" id="SSF51197">
    <property type="entry name" value="Clavaminate synthase-like"/>
    <property type="match status" value="1"/>
</dbReference>
<evidence type="ECO:0000256" key="13">
    <source>
        <dbReference type="ARBA" id="ARBA00032283"/>
    </source>
</evidence>
<dbReference type="InterPro" id="IPR010376">
    <property type="entry name" value="GBBH-like_N"/>
</dbReference>
<keyword evidence="20" id="KW-1185">Reference proteome</keyword>
<evidence type="ECO:0000313" key="20">
    <source>
        <dbReference type="Proteomes" id="UP001172673"/>
    </source>
</evidence>
<dbReference type="FunFam" id="3.30.2020.30:FF:000002">
    <property type="entry name" value="Putative gamma-butyrobetaine dioxygenase"/>
    <property type="match status" value="1"/>
</dbReference>
<organism evidence="19 20">
    <name type="scientific">Cladophialophora chaetospira</name>
    <dbReference type="NCBI Taxonomy" id="386627"/>
    <lineage>
        <taxon>Eukaryota</taxon>
        <taxon>Fungi</taxon>
        <taxon>Dikarya</taxon>
        <taxon>Ascomycota</taxon>
        <taxon>Pezizomycotina</taxon>
        <taxon>Eurotiomycetes</taxon>
        <taxon>Chaetothyriomycetidae</taxon>
        <taxon>Chaetothyriales</taxon>
        <taxon>Herpotrichiellaceae</taxon>
        <taxon>Cladophialophora</taxon>
    </lineage>
</organism>
<dbReference type="GO" id="GO:0050353">
    <property type="term" value="F:trimethyllysine dioxygenase activity"/>
    <property type="evidence" value="ECO:0007669"/>
    <property type="project" value="UniProtKB-EC"/>
</dbReference>
<dbReference type="CDD" id="cd00250">
    <property type="entry name" value="CAS_like"/>
    <property type="match status" value="1"/>
</dbReference>
<keyword evidence="10" id="KW-0408">Iron</keyword>
<evidence type="ECO:0000313" key="19">
    <source>
        <dbReference type="EMBL" id="KAJ9610226.1"/>
    </source>
</evidence>
<evidence type="ECO:0000256" key="9">
    <source>
        <dbReference type="ARBA" id="ARBA00023002"/>
    </source>
</evidence>
<dbReference type="InterPro" id="IPR050411">
    <property type="entry name" value="AlphaKG_dependent_hydroxylases"/>
</dbReference>
<dbReference type="FunFam" id="3.60.130.10:FF:000001">
    <property type="entry name" value="Trimethyllysine dioxygenase, mitochondrial"/>
    <property type="match status" value="1"/>
</dbReference>
<dbReference type="Gene3D" id="3.30.2020.30">
    <property type="match status" value="1"/>
</dbReference>
<comment type="caution">
    <text evidence="19">The sequence shown here is derived from an EMBL/GenBank/DDBJ whole genome shotgun (WGS) entry which is preliminary data.</text>
</comment>
<proteinExistence type="inferred from homology"/>
<evidence type="ECO:0000256" key="11">
    <source>
        <dbReference type="ARBA" id="ARBA00030363"/>
    </source>
</evidence>
<dbReference type="InterPro" id="IPR038492">
    <property type="entry name" value="GBBH-like_N_sf"/>
</dbReference>
<comment type="similarity">
    <text evidence="4">Belongs to the gamma-BBH/TMLD family.</text>
</comment>
<keyword evidence="8" id="KW-0223">Dioxygenase</keyword>
<feature type="domain" description="TauD/TfdA-like" evidence="17">
    <location>
        <begin position="231"/>
        <end position="475"/>
    </location>
</feature>
<evidence type="ECO:0000256" key="8">
    <source>
        <dbReference type="ARBA" id="ARBA00022964"/>
    </source>
</evidence>
<dbReference type="PANTHER" id="PTHR10696">
    <property type="entry name" value="GAMMA-BUTYROBETAINE HYDROXYLASE-RELATED"/>
    <property type="match status" value="1"/>
</dbReference>
<evidence type="ECO:0000259" key="17">
    <source>
        <dbReference type="Pfam" id="PF02668"/>
    </source>
</evidence>
<dbReference type="EC" id="1.14.11.8" evidence="5"/>
<dbReference type="Pfam" id="PF02668">
    <property type="entry name" value="TauD"/>
    <property type="match status" value="1"/>
</dbReference>
<evidence type="ECO:0000256" key="3">
    <source>
        <dbReference type="ARBA" id="ARBA00005022"/>
    </source>
</evidence>
<evidence type="ECO:0000256" key="6">
    <source>
        <dbReference type="ARBA" id="ARBA00022723"/>
    </source>
</evidence>
<comment type="catalytic activity">
    <reaction evidence="15">
        <text>N(6),N(6),N(6)-trimethyl-L-lysine + 2-oxoglutarate + O2 = (3S)-3-hydroxy-N(6),N(6),N(6)-trimethyl-L-lysine + succinate + CO2</text>
        <dbReference type="Rhea" id="RHEA:14181"/>
        <dbReference type="ChEBI" id="CHEBI:15379"/>
        <dbReference type="ChEBI" id="CHEBI:16526"/>
        <dbReference type="ChEBI" id="CHEBI:16810"/>
        <dbReference type="ChEBI" id="CHEBI:30031"/>
        <dbReference type="ChEBI" id="CHEBI:58100"/>
        <dbReference type="ChEBI" id="CHEBI:141499"/>
        <dbReference type="EC" id="1.14.11.8"/>
    </reaction>
</comment>
<evidence type="ECO:0000259" key="18">
    <source>
        <dbReference type="Pfam" id="PF06155"/>
    </source>
</evidence>
<dbReference type="Pfam" id="PF06155">
    <property type="entry name" value="GBBH-like_N"/>
    <property type="match status" value="1"/>
</dbReference>
<keyword evidence="6" id="KW-0479">Metal-binding</keyword>
<dbReference type="EMBL" id="JAPDRK010000007">
    <property type="protein sequence ID" value="KAJ9610226.1"/>
    <property type="molecule type" value="Genomic_DNA"/>
</dbReference>
<dbReference type="GO" id="GO:0005739">
    <property type="term" value="C:mitochondrion"/>
    <property type="evidence" value="ECO:0007669"/>
    <property type="project" value="TreeGrafter"/>
</dbReference>
<evidence type="ECO:0000256" key="7">
    <source>
        <dbReference type="ARBA" id="ARBA00022873"/>
    </source>
</evidence>
<protein>
    <recommendedName>
        <fullName evidence="16">Trimethyllysine dioxygenase</fullName>
        <ecNumber evidence="5">1.14.11.8</ecNumber>
    </recommendedName>
    <alternativeName>
        <fullName evidence="12">Epsilon-trimethyllysine 2-oxoglutarate dioxygenase</fullName>
    </alternativeName>
    <alternativeName>
        <fullName evidence="11">TML hydroxylase</fullName>
    </alternativeName>
    <alternativeName>
        <fullName evidence="13">TML-alpha-ketoglutarate dioxygenase</fullName>
    </alternativeName>
</protein>
<dbReference type="PANTHER" id="PTHR10696:SF51">
    <property type="entry name" value="TRIMETHYLLYSINE DIOXYGENASE, MITOCHONDRIAL"/>
    <property type="match status" value="1"/>
</dbReference>
<dbReference type="GO" id="GO:0045329">
    <property type="term" value="P:carnitine biosynthetic process"/>
    <property type="evidence" value="ECO:0007669"/>
    <property type="project" value="UniProtKB-KW"/>
</dbReference>
<dbReference type="Gene3D" id="3.60.130.10">
    <property type="entry name" value="Clavaminate synthase-like"/>
    <property type="match status" value="1"/>
</dbReference>
<gene>
    <name evidence="19" type="ORF">H2200_005003</name>
</gene>
<evidence type="ECO:0000256" key="10">
    <source>
        <dbReference type="ARBA" id="ARBA00023004"/>
    </source>
</evidence>
<evidence type="ECO:0000256" key="4">
    <source>
        <dbReference type="ARBA" id="ARBA00008654"/>
    </source>
</evidence>
<dbReference type="NCBIfam" id="TIGR02410">
    <property type="entry name" value="carnitine_TMLD"/>
    <property type="match status" value="1"/>
</dbReference>
<accession>A0AA38XBR6</accession>
<keyword evidence="9" id="KW-0560">Oxidoreductase</keyword>
<dbReference type="GO" id="GO:0005506">
    <property type="term" value="F:iron ion binding"/>
    <property type="evidence" value="ECO:0007669"/>
    <property type="project" value="InterPro"/>
</dbReference>
<evidence type="ECO:0000256" key="12">
    <source>
        <dbReference type="ARBA" id="ARBA00031778"/>
    </source>
</evidence>